<dbReference type="RefSeq" id="WP_090411049.1">
    <property type="nucleotide sequence ID" value="NZ_FNOY01000002.1"/>
</dbReference>
<dbReference type="Pfam" id="PF02594">
    <property type="entry name" value="DUF167"/>
    <property type="match status" value="1"/>
</dbReference>
<dbReference type="SMART" id="SM01152">
    <property type="entry name" value="DUF167"/>
    <property type="match status" value="1"/>
</dbReference>
<sequence length="99" mass="11059">MNWYCLDSNSHLVLKLHVQPGARRTEAVGLHGGELKIKLDSPPVDGKANDQLLKFLAKRFAVPLKQVVLKRGAQSRHKIVEIHHTACAPEILLTDLRAH</sequence>
<dbReference type="GO" id="GO:0005737">
    <property type="term" value="C:cytoplasm"/>
    <property type="evidence" value="ECO:0007669"/>
    <property type="project" value="TreeGrafter"/>
</dbReference>
<keyword evidence="4" id="KW-1185">Reference proteome</keyword>
<dbReference type="InterPro" id="IPR036591">
    <property type="entry name" value="YggU-like_sf"/>
</dbReference>
<dbReference type="Gene3D" id="3.30.1200.10">
    <property type="entry name" value="YggU-like"/>
    <property type="match status" value="1"/>
</dbReference>
<evidence type="ECO:0000313" key="3">
    <source>
        <dbReference type="EMBL" id="SDX47313.1"/>
    </source>
</evidence>
<dbReference type="InterPro" id="IPR003746">
    <property type="entry name" value="DUF167"/>
</dbReference>
<evidence type="ECO:0000256" key="2">
    <source>
        <dbReference type="HAMAP-Rule" id="MF_00634"/>
    </source>
</evidence>
<organism evidence="3 4">
    <name type="scientific">Nitrosomonas halophila</name>
    <dbReference type="NCBI Taxonomy" id="44576"/>
    <lineage>
        <taxon>Bacteria</taxon>
        <taxon>Pseudomonadati</taxon>
        <taxon>Pseudomonadota</taxon>
        <taxon>Betaproteobacteria</taxon>
        <taxon>Nitrosomonadales</taxon>
        <taxon>Nitrosomonadaceae</taxon>
        <taxon>Nitrosomonas</taxon>
    </lineage>
</organism>
<dbReference type="PANTHER" id="PTHR13420">
    <property type="entry name" value="UPF0235 PROTEIN C15ORF40"/>
    <property type="match status" value="1"/>
</dbReference>
<name>A0A1H3BZG6_9PROT</name>
<reference evidence="3 4" key="1">
    <citation type="submission" date="2016-10" db="EMBL/GenBank/DDBJ databases">
        <authorList>
            <person name="de Groot N.N."/>
        </authorList>
    </citation>
    <scope>NUCLEOTIDE SEQUENCE [LARGE SCALE GENOMIC DNA]</scope>
    <source>
        <strain evidence="3 4">Nm1</strain>
    </source>
</reference>
<gene>
    <name evidence="3" type="ORF">SAMN05421881_100210</name>
</gene>
<dbReference type="PANTHER" id="PTHR13420:SF7">
    <property type="entry name" value="UPF0235 PROTEIN C15ORF40"/>
    <property type="match status" value="1"/>
</dbReference>
<dbReference type="AlphaFoldDB" id="A0A1H3BZG6"/>
<evidence type="ECO:0000256" key="1">
    <source>
        <dbReference type="ARBA" id="ARBA00010364"/>
    </source>
</evidence>
<accession>A0A1H3BZG6</accession>
<dbReference type="Proteomes" id="UP000198640">
    <property type="component" value="Unassembled WGS sequence"/>
</dbReference>
<dbReference type="NCBIfam" id="TIGR00251">
    <property type="entry name" value="DUF167 family protein"/>
    <property type="match status" value="1"/>
</dbReference>
<dbReference type="STRING" id="44576.SAMN05421881_100210"/>
<dbReference type="SUPFAM" id="SSF69786">
    <property type="entry name" value="YggU-like"/>
    <property type="match status" value="1"/>
</dbReference>
<proteinExistence type="inferred from homology"/>
<dbReference type="EMBL" id="FNOY01000002">
    <property type="protein sequence ID" value="SDX47313.1"/>
    <property type="molecule type" value="Genomic_DNA"/>
</dbReference>
<dbReference type="HAMAP" id="MF_00634">
    <property type="entry name" value="UPF0235"/>
    <property type="match status" value="1"/>
</dbReference>
<comment type="similarity">
    <text evidence="1 2">Belongs to the UPF0235 family.</text>
</comment>
<dbReference type="OrthoDB" id="9800587at2"/>
<evidence type="ECO:0000313" key="4">
    <source>
        <dbReference type="Proteomes" id="UP000198640"/>
    </source>
</evidence>
<protein>
    <recommendedName>
        <fullName evidence="2">UPF0235 protein SAMN05421881_100210</fullName>
    </recommendedName>
</protein>